<dbReference type="Gene3D" id="2.30.30.30">
    <property type="match status" value="1"/>
</dbReference>
<dbReference type="InterPro" id="IPR014722">
    <property type="entry name" value="Rib_uL2_dom2"/>
</dbReference>
<dbReference type="Pfam" id="PF00467">
    <property type="entry name" value="KOW"/>
    <property type="match status" value="1"/>
</dbReference>
<reference evidence="11 12" key="1">
    <citation type="submission" date="2017-09" db="EMBL/GenBank/DDBJ databases">
        <title>Depth-based differentiation of microbial function through sediment-hosted aquifers and enrichment of novel symbionts in the deep terrestrial subsurface.</title>
        <authorList>
            <person name="Probst A.J."/>
            <person name="Ladd B."/>
            <person name="Jarett J.K."/>
            <person name="Geller-Mcgrath D.E."/>
            <person name="Sieber C.M."/>
            <person name="Emerson J.B."/>
            <person name="Anantharaman K."/>
            <person name="Thomas B.C."/>
            <person name="Malmstrom R."/>
            <person name="Stieglmeier M."/>
            <person name="Klingl A."/>
            <person name="Woyke T."/>
            <person name="Ryan C.M."/>
            <person name="Banfield J.F."/>
        </authorList>
    </citation>
    <scope>NUCLEOTIDE SEQUENCE [LARGE SCALE GENOMIC DNA]</scope>
    <source>
        <strain evidence="11">CG23_combo_of_CG06-09_8_20_14_all_36_12</strain>
    </source>
</reference>
<accession>A0A2G9Z322</accession>
<dbReference type="CDD" id="cd06089">
    <property type="entry name" value="KOW_RPL26"/>
    <property type="match status" value="1"/>
</dbReference>
<keyword evidence="3 8" id="KW-0694">RNA-binding</keyword>
<evidence type="ECO:0000256" key="4">
    <source>
        <dbReference type="ARBA" id="ARBA00022980"/>
    </source>
</evidence>
<evidence type="ECO:0000256" key="2">
    <source>
        <dbReference type="ARBA" id="ARBA00022730"/>
    </source>
</evidence>
<dbReference type="InterPro" id="IPR005825">
    <property type="entry name" value="Ribosomal_uL24_CS"/>
</dbReference>
<evidence type="ECO:0000256" key="7">
    <source>
        <dbReference type="ARBA" id="ARBA00058688"/>
    </source>
</evidence>
<evidence type="ECO:0000259" key="10">
    <source>
        <dbReference type="SMART" id="SM00739"/>
    </source>
</evidence>
<protein>
    <recommendedName>
        <fullName evidence="6 8">Large ribosomal subunit protein uL24</fullName>
    </recommendedName>
</protein>
<sequence>MKIRKNDLVLIISGKDRGKKGKILTAFPKERKVVVEGINLRKKHRRPRRAGEKGQIIQLPSSLNVSNVKLICPKCGKATRISYKVVEGKKFRICKNCGQET</sequence>
<comment type="caution">
    <text evidence="11">The sequence shown here is derived from an EMBL/GenBank/DDBJ whole genome shotgun (WGS) entry which is preliminary data.</text>
</comment>
<keyword evidence="4 8" id="KW-0689">Ribosomal protein</keyword>
<dbReference type="PANTHER" id="PTHR12903">
    <property type="entry name" value="MITOCHONDRIAL RIBOSOMAL PROTEIN L24"/>
    <property type="match status" value="1"/>
</dbReference>
<evidence type="ECO:0000256" key="8">
    <source>
        <dbReference type="HAMAP-Rule" id="MF_01326"/>
    </source>
</evidence>
<dbReference type="HAMAP" id="MF_01326_B">
    <property type="entry name" value="Ribosomal_uL24_B"/>
    <property type="match status" value="1"/>
</dbReference>
<dbReference type="GO" id="GO:0006412">
    <property type="term" value="P:translation"/>
    <property type="evidence" value="ECO:0007669"/>
    <property type="project" value="UniProtKB-UniRule"/>
</dbReference>
<dbReference type="NCBIfam" id="TIGR01079">
    <property type="entry name" value="rplX_bact"/>
    <property type="match status" value="1"/>
</dbReference>
<dbReference type="InterPro" id="IPR041988">
    <property type="entry name" value="Ribosomal_uL24_KOW"/>
</dbReference>
<comment type="function">
    <text evidence="7 8">One of the proteins that surrounds the polypeptide exit tunnel on the outside of the subunit.</text>
</comment>
<name>A0A2G9Z322_9BACT</name>
<dbReference type="GO" id="GO:0019843">
    <property type="term" value="F:rRNA binding"/>
    <property type="evidence" value="ECO:0007669"/>
    <property type="project" value="UniProtKB-UniRule"/>
</dbReference>
<dbReference type="PROSITE" id="PS01108">
    <property type="entry name" value="RIBOSOMAL_L24"/>
    <property type="match status" value="1"/>
</dbReference>
<comment type="function">
    <text evidence="8">One of two assembly initiator proteins, it binds directly to the 5'-end of the 23S rRNA, where it nucleates assembly of the 50S subunit.</text>
</comment>
<evidence type="ECO:0000256" key="6">
    <source>
        <dbReference type="ARBA" id="ARBA00035206"/>
    </source>
</evidence>
<gene>
    <name evidence="8" type="primary">rplX</name>
    <name evidence="11" type="ORF">COX34_00610</name>
</gene>
<evidence type="ECO:0000313" key="11">
    <source>
        <dbReference type="EMBL" id="PIP25101.1"/>
    </source>
</evidence>
<dbReference type="GO" id="GO:0005840">
    <property type="term" value="C:ribosome"/>
    <property type="evidence" value="ECO:0007669"/>
    <property type="project" value="UniProtKB-KW"/>
</dbReference>
<comment type="similarity">
    <text evidence="1 8 9">Belongs to the universal ribosomal protein uL24 family.</text>
</comment>
<dbReference type="GO" id="GO:1990904">
    <property type="term" value="C:ribonucleoprotein complex"/>
    <property type="evidence" value="ECO:0007669"/>
    <property type="project" value="UniProtKB-KW"/>
</dbReference>
<dbReference type="GO" id="GO:0003735">
    <property type="term" value="F:structural constituent of ribosome"/>
    <property type="evidence" value="ECO:0007669"/>
    <property type="project" value="InterPro"/>
</dbReference>
<dbReference type="InterPro" id="IPR057264">
    <property type="entry name" value="Ribosomal_uL24_C"/>
</dbReference>
<keyword evidence="2 8" id="KW-0699">rRNA-binding</keyword>
<dbReference type="SMART" id="SM00739">
    <property type="entry name" value="KOW"/>
    <property type="match status" value="1"/>
</dbReference>
<dbReference type="InterPro" id="IPR003256">
    <property type="entry name" value="Ribosomal_uL24"/>
</dbReference>
<keyword evidence="5 8" id="KW-0687">Ribonucleoprotein</keyword>
<dbReference type="InterPro" id="IPR005824">
    <property type="entry name" value="KOW"/>
</dbReference>
<dbReference type="SUPFAM" id="SSF50104">
    <property type="entry name" value="Translation proteins SH3-like domain"/>
    <property type="match status" value="1"/>
</dbReference>
<dbReference type="EMBL" id="PCRS01000008">
    <property type="protein sequence ID" value="PIP25101.1"/>
    <property type="molecule type" value="Genomic_DNA"/>
</dbReference>
<evidence type="ECO:0000256" key="1">
    <source>
        <dbReference type="ARBA" id="ARBA00010618"/>
    </source>
</evidence>
<evidence type="ECO:0000256" key="5">
    <source>
        <dbReference type="ARBA" id="ARBA00023274"/>
    </source>
</evidence>
<evidence type="ECO:0000256" key="3">
    <source>
        <dbReference type="ARBA" id="ARBA00022884"/>
    </source>
</evidence>
<organism evidence="11 12">
    <name type="scientific">Candidatus Nealsonbacteria bacterium CG23_combo_of_CG06-09_8_20_14_all_36_12</name>
    <dbReference type="NCBI Taxonomy" id="1974718"/>
    <lineage>
        <taxon>Bacteria</taxon>
        <taxon>Candidatus Nealsoniibacteriota</taxon>
    </lineage>
</organism>
<evidence type="ECO:0000256" key="9">
    <source>
        <dbReference type="RuleBase" id="RU003477"/>
    </source>
</evidence>
<dbReference type="Proteomes" id="UP000228681">
    <property type="component" value="Unassembled WGS sequence"/>
</dbReference>
<comment type="subunit">
    <text evidence="8">Part of the 50S ribosomal subunit.</text>
</comment>
<dbReference type="Pfam" id="PF17136">
    <property type="entry name" value="ribosomal_L24"/>
    <property type="match status" value="1"/>
</dbReference>
<dbReference type="InterPro" id="IPR008991">
    <property type="entry name" value="Translation_prot_SH3-like_sf"/>
</dbReference>
<feature type="domain" description="KOW" evidence="10">
    <location>
        <begin position="2"/>
        <end position="29"/>
    </location>
</feature>
<dbReference type="AlphaFoldDB" id="A0A2G9Z322"/>
<dbReference type="FunFam" id="2.30.30.30:FF:000004">
    <property type="entry name" value="50S ribosomal protein L24"/>
    <property type="match status" value="1"/>
</dbReference>
<proteinExistence type="inferred from homology"/>
<evidence type="ECO:0000313" key="12">
    <source>
        <dbReference type="Proteomes" id="UP000228681"/>
    </source>
</evidence>